<dbReference type="Proteomes" id="UP001516400">
    <property type="component" value="Unassembled WGS sequence"/>
</dbReference>
<dbReference type="AlphaFoldDB" id="A0ABD2N2R8"/>
<proteinExistence type="predicted"/>
<evidence type="ECO:0000313" key="1">
    <source>
        <dbReference type="EMBL" id="KAL3272837.1"/>
    </source>
</evidence>
<protein>
    <submittedName>
        <fullName evidence="1">Uncharacterized protein</fullName>
    </submittedName>
</protein>
<dbReference type="EMBL" id="JABFTP020000062">
    <property type="protein sequence ID" value="KAL3272837.1"/>
    <property type="molecule type" value="Genomic_DNA"/>
</dbReference>
<organism evidence="1 2">
    <name type="scientific">Cryptolaemus montrouzieri</name>
    <dbReference type="NCBI Taxonomy" id="559131"/>
    <lineage>
        <taxon>Eukaryota</taxon>
        <taxon>Metazoa</taxon>
        <taxon>Ecdysozoa</taxon>
        <taxon>Arthropoda</taxon>
        <taxon>Hexapoda</taxon>
        <taxon>Insecta</taxon>
        <taxon>Pterygota</taxon>
        <taxon>Neoptera</taxon>
        <taxon>Endopterygota</taxon>
        <taxon>Coleoptera</taxon>
        <taxon>Polyphaga</taxon>
        <taxon>Cucujiformia</taxon>
        <taxon>Coccinelloidea</taxon>
        <taxon>Coccinellidae</taxon>
        <taxon>Scymninae</taxon>
        <taxon>Scymnini</taxon>
        <taxon>Cryptolaemus</taxon>
    </lineage>
</organism>
<sequence>MIRESFQHQTEETTNNLKRRDEVRNSKVIFEKNGESKNQLLTLSVTSLTSDSKHIKLFLLNQNSEI</sequence>
<keyword evidence="2" id="KW-1185">Reference proteome</keyword>
<comment type="caution">
    <text evidence="1">The sequence shown here is derived from an EMBL/GenBank/DDBJ whole genome shotgun (WGS) entry which is preliminary data.</text>
</comment>
<accession>A0ABD2N2R8</accession>
<gene>
    <name evidence="1" type="ORF">HHI36_014297</name>
</gene>
<name>A0ABD2N2R8_9CUCU</name>
<evidence type="ECO:0000313" key="2">
    <source>
        <dbReference type="Proteomes" id="UP001516400"/>
    </source>
</evidence>
<reference evidence="1 2" key="1">
    <citation type="journal article" date="2021" name="BMC Biol.">
        <title>Horizontally acquired antibacterial genes associated with adaptive radiation of ladybird beetles.</title>
        <authorList>
            <person name="Li H.S."/>
            <person name="Tang X.F."/>
            <person name="Huang Y.H."/>
            <person name="Xu Z.Y."/>
            <person name="Chen M.L."/>
            <person name="Du X.Y."/>
            <person name="Qiu B.Y."/>
            <person name="Chen P.T."/>
            <person name="Zhang W."/>
            <person name="Slipinski A."/>
            <person name="Escalona H.E."/>
            <person name="Waterhouse R.M."/>
            <person name="Zwick A."/>
            <person name="Pang H."/>
        </authorList>
    </citation>
    <scope>NUCLEOTIDE SEQUENCE [LARGE SCALE GENOMIC DNA]</scope>
    <source>
        <strain evidence="1">SYSU2018</strain>
    </source>
</reference>